<keyword evidence="3 6" id="KW-0689">Ribosomal protein</keyword>
<evidence type="ECO:0000313" key="8">
    <source>
        <dbReference type="EMBL" id="OEJ88396.1"/>
    </source>
</evidence>
<feature type="compositionally biased region" description="Polar residues" evidence="7">
    <location>
        <begin position="247"/>
        <end position="256"/>
    </location>
</feature>
<dbReference type="Pfam" id="PF13741">
    <property type="entry name" value="MRP-S25"/>
    <property type="match status" value="1"/>
</dbReference>
<comment type="caution">
    <text evidence="8">The sequence shown here is derived from an EMBL/GenBank/DDBJ whole genome shotgun (WGS) entry which is preliminary data.</text>
</comment>
<dbReference type="GO" id="GO:0005763">
    <property type="term" value="C:mitochondrial small ribosomal subunit"/>
    <property type="evidence" value="ECO:0007669"/>
    <property type="project" value="UniProtKB-UniRule"/>
</dbReference>
<dbReference type="GO" id="GO:0003735">
    <property type="term" value="F:structural constituent of ribosome"/>
    <property type="evidence" value="ECO:0007669"/>
    <property type="project" value="UniProtKB-UniRule"/>
</dbReference>
<accession>A0A1E5RND9</accession>
<protein>
    <recommendedName>
        <fullName evidence="6">37S ribosomal protein S25, mitochondrial</fullName>
    </recommendedName>
</protein>
<dbReference type="FunCoup" id="A0A1E5RND9">
    <property type="interactions" value="164"/>
</dbReference>
<feature type="compositionally biased region" description="Basic and acidic residues" evidence="7">
    <location>
        <begin position="257"/>
        <end position="271"/>
    </location>
</feature>
<keyword evidence="4 6" id="KW-0496">Mitochondrion</keyword>
<dbReference type="PANTHER" id="PTHR37799">
    <property type="entry name" value="37S RIBOSOMAL PROTEIN S25, MITOCHONDRIAL"/>
    <property type="match status" value="1"/>
</dbReference>
<name>A0A1E5RND9_9ASCO</name>
<gene>
    <name evidence="8" type="ORF">AWRI3579_g848</name>
</gene>
<dbReference type="PANTHER" id="PTHR37799:SF1">
    <property type="entry name" value="SMALL RIBOSOMAL SUBUNIT PROTEIN MS23"/>
    <property type="match status" value="1"/>
</dbReference>
<keyword evidence="9" id="KW-1185">Reference proteome</keyword>
<evidence type="ECO:0000256" key="7">
    <source>
        <dbReference type="SAM" id="MobiDB-lite"/>
    </source>
</evidence>
<dbReference type="PIRSF" id="PIRSF029764">
    <property type="entry name" value="RSM25"/>
    <property type="match status" value="1"/>
</dbReference>
<keyword evidence="5 6" id="KW-0687">Ribonucleoprotein</keyword>
<dbReference type="InParanoid" id="A0A1E5RND9"/>
<reference evidence="9" key="1">
    <citation type="journal article" date="2016" name="Genome Announc.">
        <title>Genome sequences of three species of Hanseniaspora isolated from spontaneous wine fermentations.</title>
        <authorList>
            <person name="Sternes P.R."/>
            <person name="Lee D."/>
            <person name="Kutyna D.R."/>
            <person name="Borneman A.R."/>
        </authorList>
    </citation>
    <scope>NUCLEOTIDE SEQUENCE [LARGE SCALE GENOMIC DNA]</scope>
    <source>
        <strain evidence="9">AWRI3579</strain>
    </source>
</reference>
<dbReference type="AlphaFoldDB" id="A0A1E5RND9"/>
<dbReference type="EMBL" id="LPNM01000005">
    <property type="protein sequence ID" value="OEJ88396.1"/>
    <property type="molecule type" value="Genomic_DNA"/>
</dbReference>
<evidence type="ECO:0000256" key="1">
    <source>
        <dbReference type="ARBA" id="ARBA00004173"/>
    </source>
</evidence>
<sequence>MKFQRDAVSILQRTSDFLEKKVINEKPKWYDVVMRTPPNTQFSRVPKFENNPSHNKPLYKDQVASSSLQNLKSELYKSSQSYKPFFYKTRPSQKDKCLSDAHLYKPYKLKYFEDKLREIFYDQHPWERSRPKLMIENTKVLDAKLDWSTMKQLTKPLDGESVIQRTLYLVETEGATLSEAYELAKFEFYQLRIEEEFENQIAREEAELHGALFRETAVEFGFNEEQKYIKYWKKKAIEKTELLQAQSSDNSGFTTGKNREDEAEKTEEHVI</sequence>
<comment type="similarity">
    <text evidence="2">Belongs to the mitochondrion-specific ribosomal protein mS23 family.</text>
</comment>
<comment type="subunit">
    <text evidence="6">Component of the mitochondrial small ribosomal subunit.</text>
</comment>
<dbReference type="OrthoDB" id="5542239at2759"/>
<dbReference type="STRING" id="56408.A0A1E5RND9"/>
<proteinExistence type="inferred from homology"/>
<evidence type="ECO:0000256" key="2">
    <source>
        <dbReference type="ARBA" id="ARBA00009864"/>
    </source>
</evidence>
<dbReference type="InterPro" id="IPR016939">
    <property type="entry name" value="Ribosomal_mS23_fun"/>
</dbReference>
<comment type="subcellular location">
    <subcellularLocation>
        <location evidence="1 6">Mitochondrion</location>
    </subcellularLocation>
</comment>
<feature type="region of interest" description="Disordered" evidence="7">
    <location>
        <begin position="247"/>
        <end position="271"/>
    </location>
</feature>
<organism evidence="8 9">
    <name type="scientific">Hanseniaspora osmophila</name>
    <dbReference type="NCBI Taxonomy" id="56408"/>
    <lineage>
        <taxon>Eukaryota</taxon>
        <taxon>Fungi</taxon>
        <taxon>Dikarya</taxon>
        <taxon>Ascomycota</taxon>
        <taxon>Saccharomycotina</taxon>
        <taxon>Saccharomycetes</taxon>
        <taxon>Saccharomycodales</taxon>
        <taxon>Saccharomycodaceae</taxon>
        <taxon>Hanseniaspora</taxon>
    </lineage>
</organism>
<dbReference type="Proteomes" id="UP000095728">
    <property type="component" value="Unassembled WGS sequence"/>
</dbReference>
<evidence type="ECO:0000313" key="9">
    <source>
        <dbReference type="Proteomes" id="UP000095728"/>
    </source>
</evidence>
<evidence type="ECO:0000256" key="3">
    <source>
        <dbReference type="ARBA" id="ARBA00022980"/>
    </source>
</evidence>
<evidence type="ECO:0000256" key="6">
    <source>
        <dbReference type="PIRNR" id="PIRNR029764"/>
    </source>
</evidence>
<evidence type="ECO:0000256" key="5">
    <source>
        <dbReference type="ARBA" id="ARBA00023274"/>
    </source>
</evidence>
<evidence type="ECO:0000256" key="4">
    <source>
        <dbReference type="ARBA" id="ARBA00023128"/>
    </source>
</evidence>